<dbReference type="InterPro" id="IPR021522">
    <property type="entry name" value="MctB"/>
</dbReference>
<reference evidence="4" key="2">
    <citation type="submission" date="2015-07" db="EMBL/GenBank/DDBJ databases">
        <title>MeaNS - Measles Nucleotide Surveillance Program.</title>
        <authorList>
            <person name="Tran T."/>
            <person name="Druce J."/>
        </authorList>
    </citation>
    <scope>NUCLEOTIDE SEQUENCE</scope>
    <source>
        <strain evidence="4">DSM 9887</strain>
    </source>
</reference>
<accession>A0A0K9YR21</accession>
<evidence type="ECO:0000313" key="6">
    <source>
        <dbReference type="Proteomes" id="UP000319578"/>
    </source>
</evidence>
<feature type="transmembrane region" description="Helical" evidence="2">
    <location>
        <begin position="6"/>
        <end position="28"/>
    </location>
</feature>
<dbReference type="PATRIC" id="fig|54915.3.peg.3193"/>
<evidence type="ECO:0000256" key="1">
    <source>
        <dbReference type="SAM" id="Coils"/>
    </source>
</evidence>
<keyword evidence="2" id="KW-1133">Transmembrane helix</keyword>
<dbReference type="Proteomes" id="UP000319578">
    <property type="component" value="Unassembled WGS sequence"/>
</dbReference>
<evidence type="ECO:0000256" key="2">
    <source>
        <dbReference type="SAM" id="Phobius"/>
    </source>
</evidence>
<reference evidence="3 6" key="3">
    <citation type="submission" date="2019-06" db="EMBL/GenBank/DDBJ databases">
        <title>Whole genome shotgun sequence of Brevibacillus reuszeri NBRC 15719.</title>
        <authorList>
            <person name="Hosoyama A."/>
            <person name="Uohara A."/>
            <person name="Ohji S."/>
            <person name="Ichikawa N."/>
        </authorList>
    </citation>
    <scope>NUCLEOTIDE SEQUENCE [LARGE SCALE GENOMIC DNA]</scope>
    <source>
        <strain evidence="3 6">NBRC 15719</strain>
    </source>
</reference>
<feature type="coiled-coil region" evidence="1">
    <location>
        <begin position="41"/>
        <end position="75"/>
    </location>
</feature>
<dbReference type="EMBL" id="BJON01000002">
    <property type="protein sequence ID" value="GED66561.1"/>
    <property type="molecule type" value="Genomic_DNA"/>
</dbReference>
<evidence type="ECO:0008006" key="7">
    <source>
        <dbReference type="Google" id="ProtNLM"/>
    </source>
</evidence>
<gene>
    <name evidence="4" type="ORF">ADS79_20380</name>
    <name evidence="3" type="ORF">BRE01_02630</name>
</gene>
<keyword evidence="2" id="KW-0472">Membrane</keyword>
<dbReference type="Pfam" id="PF11382">
    <property type="entry name" value="MctB"/>
    <property type="match status" value="1"/>
</dbReference>
<dbReference type="STRING" id="54915.ADS79_20380"/>
<proteinExistence type="predicted"/>
<organism evidence="4 5">
    <name type="scientific">Brevibacillus reuszeri</name>
    <dbReference type="NCBI Taxonomy" id="54915"/>
    <lineage>
        <taxon>Bacteria</taxon>
        <taxon>Bacillati</taxon>
        <taxon>Bacillota</taxon>
        <taxon>Bacilli</taxon>
        <taxon>Bacillales</taxon>
        <taxon>Paenibacillaceae</taxon>
        <taxon>Brevibacillus</taxon>
    </lineage>
</organism>
<dbReference type="Proteomes" id="UP000036834">
    <property type="component" value="Unassembled WGS sequence"/>
</dbReference>
<keyword evidence="2" id="KW-0812">Transmembrane</keyword>
<evidence type="ECO:0000313" key="4">
    <source>
        <dbReference type="EMBL" id="KNB71174.1"/>
    </source>
</evidence>
<keyword evidence="1" id="KW-0175">Coiled coil</keyword>
<reference evidence="5" key="1">
    <citation type="submission" date="2015-07" db="EMBL/GenBank/DDBJ databases">
        <title>Genome sequencing project for genomic taxonomy and phylogenomics of Bacillus-like bacteria.</title>
        <authorList>
            <person name="Liu B."/>
            <person name="Wang J."/>
            <person name="Zhu Y."/>
            <person name="Liu G."/>
            <person name="Chen Q."/>
            <person name="Chen Z."/>
            <person name="Lan J."/>
            <person name="Che J."/>
            <person name="Ge C."/>
            <person name="Shi H."/>
            <person name="Pan Z."/>
            <person name="Liu X."/>
        </authorList>
    </citation>
    <scope>NUCLEOTIDE SEQUENCE [LARGE SCALE GENOMIC DNA]</scope>
    <source>
        <strain evidence="5">DSM 9887</strain>
    </source>
</reference>
<evidence type="ECO:0000313" key="5">
    <source>
        <dbReference type="Proteomes" id="UP000036834"/>
    </source>
</evidence>
<comment type="caution">
    <text evidence="4">The sequence shown here is derived from an EMBL/GenBank/DDBJ whole genome shotgun (WGS) entry which is preliminary data.</text>
</comment>
<dbReference type="AlphaFoldDB" id="A0A0K9YR21"/>
<dbReference type="OrthoDB" id="2382049at2"/>
<name>A0A0K9YR21_9BACL</name>
<dbReference type="GO" id="GO:0055070">
    <property type="term" value="P:copper ion homeostasis"/>
    <property type="evidence" value="ECO:0007669"/>
    <property type="project" value="InterPro"/>
</dbReference>
<evidence type="ECO:0000313" key="3">
    <source>
        <dbReference type="EMBL" id="GED66561.1"/>
    </source>
</evidence>
<keyword evidence="6" id="KW-1185">Reference proteome</keyword>
<dbReference type="RefSeq" id="WP_049740208.1">
    <property type="nucleotide sequence ID" value="NZ_BJON01000002.1"/>
</dbReference>
<protein>
    <recommendedName>
        <fullName evidence="7">Copper transporter</fullName>
    </recommendedName>
</protein>
<dbReference type="EMBL" id="LGIQ01000009">
    <property type="protein sequence ID" value="KNB71174.1"/>
    <property type="molecule type" value="Genomic_DNA"/>
</dbReference>
<sequence length="185" mass="20987">MIHFRYHLISLAAVFIALGVGILLGGTAGHNWFTWGEKEVLANMSAKYDRALKSNQELKQQMNRLHLEVERNKEEVVHLMALRYADQLKGSKVYIWPESKGSLERITRLLQSVGVEVAALQEGSKPLDGLLLIYADKQPQWLTEWDKANHVLLVNQEPDSVAKQWALLESVQKLLTETRDAGEKS</sequence>
<dbReference type="GO" id="GO:0016020">
    <property type="term" value="C:membrane"/>
    <property type="evidence" value="ECO:0007669"/>
    <property type="project" value="InterPro"/>
</dbReference>